<evidence type="ECO:0000256" key="1">
    <source>
        <dbReference type="ARBA" id="ARBA00004496"/>
    </source>
</evidence>
<keyword evidence="16" id="KW-1185">Reference proteome</keyword>
<reference evidence="15" key="1">
    <citation type="submission" date="2017-02" db="EMBL/GenBank/DDBJ databases">
        <title>Novel co-symbiosis in the unique lucinid bivalve Phacoides pectinatus.</title>
        <authorList>
            <person name="Lim S.J."/>
            <person name="Davis B.G."/>
            <person name="Gill D.E."/>
            <person name="Engel A.S."/>
            <person name="Anderson L.C."/>
            <person name="Campbell B.J."/>
        </authorList>
    </citation>
    <scope>NUCLEOTIDE SEQUENCE [LARGE SCALE GENOMIC DNA]</scope>
    <source>
        <strain evidence="15">LUC13016_P6</strain>
    </source>
</reference>
<dbReference type="GO" id="GO:0006281">
    <property type="term" value="P:DNA repair"/>
    <property type="evidence" value="ECO:0007669"/>
    <property type="project" value="UniProtKB-KW"/>
</dbReference>
<dbReference type="InterPro" id="IPR041102">
    <property type="entry name" value="UvrA_inter"/>
</dbReference>
<dbReference type="Gene3D" id="1.20.1580.10">
    <property type="entry name" value="ABC transporter ATPase like domain"/>
    <property type="match status" value="2"/>
</dbReference>
<proteinExistence type="inferred from homology"/>
<dbReference type="Gene3D" id="3.40.50.300">
    <property type="entry name" value="P-loop containing nucleotide triphosphate hydrolases"/>
    <property type="match status" value="2"/>
</dbReference>
<sequence>MPWAWMPSSDSAAPLAREHGYTAGTFSFNSGNGRCPTCAGTGFEHVEMQFLSDVYLRCPDCDGRRYRNEVLEVRLDGRSIADVLAMTVTEALAFFAGDTEVRRALEPLEAVGLSYLRLGQPVPTLSGGEAQRLKLAGYLGRAKSKSRGQGPILFLLDEPTTGLHFADIATLLQAFQRLLGRGHSLLVIEHNLDVIGAADWLVDLGPGGGDQGGQIVCEGTPEQVAAHNHSHTGQALRHYWERLHGTPPEPTADATAPPPRQPKQALISIHHAREHNLRDIDIHIPRDRFTVITGVSGSGKSTIAFDILFNEGQRRYLESLNAYARQFVQPASRPDVDAIFGIPPTVAIEQRTSRGGRKSTVATMTELYHFLRLLFVKLGVQYCPDCRIPIQPQSREEILTRILDEYRGRRIALMAPLVVGRKGIYRELAKWADRRGFAFLRVDGEALPT</sequence>
<keyword evidence="6" id="KW-0228">DNA excision</keyword>
<protein>
    <recommendedName>
        <fullName evidence="12">UvrABC system protein A</fullName>
    </recommendedName>
    <alternativeName>
        <fullName evidence="13">Excinuclease ABC subunit A</fullName>
    </alternativeName>
</protein>
<keyword evidence="7" id="KW-0067">ATP-binding</keyword>
<dbReference type="GO" id="GO:0003677">
    <property type="term" value="F:DNA binding"/>
    <property type="evidence" value="ECO:0007669"/>
    <property type="project" value="UniProtKB-KW"/>
</dbReference>
<comment type="similarity">
    <text evidence="11">Belongs to the ABC transporter superfamily. UvrA family.</text>
</comment>
<dbReference type="Pfam" id="PF17760">
    <property type="entry name" value="UvrA_inter"/>
    <property type="match status" value="1"/>
</dbReference>
<dbReference type="PANTHER" id="PTHR43152">
    <property type="entry name" value="UVRABC SYSTEM PROTEIN A"/>
    <property type="match status" value="1"/>
</dbReference>
<evidence type="ECO:0000313" key="15">
    <source>
        <dbReference type="EMBL" id="OQX32970.1"/>
    </source>
</evidence>
<dbReference type="Proteomes" id="UP000243361">
    <property type="component" value="Unassembled WGS sequence"/>
</dbReference>
<evidence type="ECO:0000256" key="3">
    <source>
        <dbReference type="ARBA" id="ARBA00022737"/>
    </source>
</evidence>
<comment type="subcellular location">
    <subcellularLocation>
        <location evidence="1">Cytoplasm</location>
    </subcellularLocation>
</comment>
<evidence type="ECO:0000256" key="13">
    <source>
        <dbReference type="ARBA" id="ARBA00042156"/>
    </source>
</evidence>
<keyword evidence="4" id="KW-0547">Nucleotide-binding</keyword>
<organism evidence="15 16">
    <name type="scientific">Candidatus Sedimenticola endophacoides</name>
    <dbReference type="NCBI Taxonomy" id="2548426"/>
    <lineage>
        <taxon>Bacteria</taxon>
        <taxon>Pseudomonadati</taxon>
        <taxon>Pseudomonadota</taxon>
        <taxon>Gammaproteobacteria</taxon>
        <taxon>Chromatiales</taxon>
        <taxon>Sedimenticolaceae</taxon>
        <taxon>Sedimenticola</taxon>
    </lineage>
</organism>
<evidence type="ECO:0000256" key="11">
    <source>
        <dbReference type="ARBA" id="ARBA00038000"/>
    </source>
</evidence>
<evidence type="ECO:0000313" key="16">
    <source>
        <dbReference type="Proteomes" id="UP000243361"/>
    </source>
</evidence>
<dbReference type="SUPFAM" id="SSF52540">
    <property type="entry name" value="P-loop containing nucleoside triphosphate hydrolases"/>
    <property type="match status" value="2"/>
</dbReference>
<evidence type="ECO:0000256" key="2">
    <source>
        <dbReference type="ARBA" id="ARBA00022490"/>
    </source>
</evidence>
<evidence type="ECO:0000259" key="14">
    <source>
        <dbReference type="Pfam" id="PF17760"/>
    </source>
</evidence>
<evidence type="ECO:0000256" key="4">
    <source>
        <dbReference type="ARBA" id="ARBA00022741"/>
    </source>
</evidence>
<evidence type="ECO:0000256" key="7">
    <source>
        <dbReference type="ARBA" id="ARBA00022840"/>
    </source>
</evidence>
<keyword evidence="10" id="KW-0234">DNA repair</keyword>
<evidence type="ECO:0000256" key="5">
    <source>
        <dbReference type="ARBA" id="ARBA00022763"/>
    </source>
</evidence>
<dbReference type="GO" id="GO:0016887">
    <property type="term" value="F:ATP hydrolysis activity"/>
    <property type="evidence" value="ECO:0007669"/>
    <property type="project" value="InterPro"/>
</dbReference>
<keyword evidence="3" id="KW-0677">Repeat</keyword>
<dbReference type="PROSITE" id="PS00211">
    <property type="entry name" value="ABC_TRANSPORTER_1"/>
    <property type="match status" value="1"/>
</dbReference>
<keyword evidence="5" id="KW-0227">DNA damage</keyword>
<keyword evidence="8" id="KW-0267">Excision nuclease</keyword>
<keyword evidence="9" id="KW-0238">DNA-binding</keyword>
<dbReference type="GO" id="GO:0005524">
    <property type="term" value="F:ATP binding"/>
    <property type="evidence" value="ECO:0007669"/>
    <property type="project" value="UniProtKB-KW"/>
</dbReference>
<keyword evidence="2" id="KW-0963">Cytoplasm</keyword>
<evidence type="ECO:0000256" key="6">
    <source>
        <dbReference type="ARBA" id="ARBA00022769"/>
    </source>
</evidence>
<dbReference type="InterPro" id="IPR027417">
    <property type="entry name" value="P-loop_NTPase"/>
</dbReference>
<accession>A0A657PMT7</accession>
<evidence type="ECO:0000256" key="10">
    <source>
        <dbReference type="ARBA" id="ARBA00023204"/>
    </source>
</evidence>
<evidence type="ECO:0000256" key="8">
    <source>
        <dbReference type="ARBA" id="ARBA00022881"/>
    </source>
</evidence>
<dbReference type="Gene3D" id="3.30.190.20">
    <property type="match status" value="1"/>
</dbReference>
<dbReference type="PANTHER" id="PTHR43152:SF3">
    <property type="entry name" value="UVRABC SYSTEM PROTEIN A"/>
    <property type="match status" value="1"/>
</dbReference>
<evidence type="ECO:0000256" key="9">
    <source>
        <dbReference type="ARBA" id="ARBA00023125"/>
    </source>
</evidence>
<feature type="non-terminal residue" evidence="15">
    <location>
        <position position="449"/>
    </location>
</feature>
<feature type="domain" description="UvrA interaction" evidence="14">
    <location>
        <begin position="393"/>
        <end position="447"/>
    </location>
</feature>
<comment type="caution">
    <text evidence="15">The sequence shown here is derived from an EMBL/GenBank/DDBJ whole genome shotgun (WGS) entry which is preliminary data.</text>
</comment>
<name>A0A657PMT7_9GAMM</name>
<dbReference type="GO" id="GO:0004518">
    <property type="term" value="F:nuclease activity"/>
    <property type="evidence" value="ECO:0007669"/>
    <property type="project" value="UniProtKB-KW"/>
</dbReference>
<evidence type="ECO:0000256" key="12">
    <source>
        <dbReference type="ARBA" id="ARBA00039316"/>
    </source>
</evidence>
<dbReference type="GO" id="GO:0005737">
    <property type="term" value="C:cytoplasm"/>
    <property type="evidence" value="ECO:0007669"/>
    <property type="project" value="UniProtKB-SubCell"/>
</dbReference>
<dbReference type="EMBL" id="MUIE01000344">
    <property type="protein sequence ID" value="OQX32970.1"/>
    <property type="molecule type" value="Genomic_DNA"/>
</dbReference>
<gene>
    <name evidence="15" type="ORF">B0D84_05280</name>
</gene>
<dbReference type="AlphaFoldDB" id="A0A657PMT7"/>
<dbReference type="InterPro" id="IPR017871">
    <property type="entry name" value="ABC_transporter-like_CS"/>
</dbReference>